<name>A0A2T4TW66_9BACT</name>
<dbReference type="Pfam" id="PF21476">
    <property type="entry name" value="PF0610-like_N"/>
    <property type="match status" value="1"/>
</dbReference>
<feature type="domain" description="PF0610-like rubredoxin-like zinc beta-ribbon C-terminal" evidence="2">
    <location>
        <begin position="55"/>
        <end position="92"/>
    </location>
</feature>
<dbReference type="PANTHER" id="PTHR40663">
    <property type="match status" value="1"/>
</dbReference>
<dbReference type="PANTHER" id="PTHR40663:SF2">
    <property type="entry name" value="TRANSCRIPTIONAL REGULATOR"/>
    <property type="match status" value="1"/>
</dbReference>
<dbReference type="Pfam" id="PF23470">
    <property type="entry name" value="Zn_ribbon_PF0610"/>
    <property type="match status" value="1"/>
</dbReference>
<dbReference type="AlphaFoldDB" id="A0A2T4TW66"/>
<gene>
    <name evidence="3" type="ORF">CLG94_10185</name>
</gene>
<dbReference type="EMBL" id="NVQC01000025">
    <property type="protein sequence ID" value="PTL35338.1"/>
    <property type="molecule type" value="Genomic_DNA"/>
</dbReference>
<comment type="caution">
    <text evidence="3">The sequence shown here is derived from an EMBL/GenBank/DDBJ whole genome shotgun (WGS) entry which is preliminary data.</text>
</comment>
<proteinExistence type="predicted"/>
<dbReference type="RefSeq" id="WP_107563245.1">
    <property type="nucleotide sequence ID" value="NZ_NVQC01000025.1"/>
</dbReference>
<feature type="domain" description="PF0610-like winged HTH N-terminal" evidence="1">
    <location>
        <begin position="4"/>
        <end position="48"/>
    </location>
</feature>
<dbReference type="InterPro" id="IPR057022">
    <property type="entry name" value="PF0610-like_Zn_ribbon_C"/>
</dbReference>
<dbReference type="SUPFAM" id="SSF46785">
    <property type="entry name" value="Winged helix' DNA-binding domain"/>
    <property type="match status" value="1"/>
</dbReference>
<organism evidence="3 4">
    <name type="scientific">Candidatus Methylomirabilis limnetica</name>
    <dbReference type="NCBI Taxonomy" id="2033718"/>
    <lineage>
        <taxon>Bacteria</taxon>
        <taxon>Candidatus Methylomirabilota</taxon>
        <taxon>Candidatus Methylomirabilia</taxon>
        <taxon>Candidatus Methylomirabilales</taxon>
        <taxon>Candidatus Methylomirabilaceae</taxon>
        <taxon>Candidatus Methylomirabilis</taxon>
    </lineage>
</organism>
<dbReference type="InterPro" id="IPR038767">
    <property type="entry name" value="PF0610-like"/>
</dbReference>
<sequence length="93" mass="11090">MELTRRQEIMTMLREGEWTLDELAMNFVVSKKVIIDDLEHIARSVPRPSRLQIHPPTCEVCGYRFKDRAKYNDPSRCPMCKNEHLRSQRFQIV</sequence>
<dbReference type="OrthoDB" id="9800355at2"/>
<dbReference type="InterPro" id="IPR036390">
    <property type="entry name" value="WH_DNA-bd_sf"/>
</dbReference>
<reference evidence="4" key="2">
    <citation type="journal article" date="2018" name="Environ. Microbiol.">
        <title>Bloom of a denitrifying methanotroph, 'Candidatus Methylomirabilis limnetica', in a deep stratified lake.</title>
        <authorList>
            <person name="Graf J.S."/>
            <person name="Mayr M.J."/>
            <person name="Marchant H.K."/>
            <person name="Tienken D."/>
            <person name="Hach P.F."/>
            <person name="Brand A."/>
            <person name="Schubert C.J."/>
            <person name="Kuypers M.M."/>
            <person name="Milucka J."/>
        </authorList>
    </citation>
    <scope>NUCLEOTIDE SEQUENCE [LARGE SCALE GENOMIC DNA]</scope>
    <source>
        <strain evidence="4">Zug</strain>
    </source>
</reference>
<accession>A0A2T4TW66</accession>
<dbReference type="Proteomes" id="UP000241436">
    <property type="component" value="Unassembled WGS sequence"/>
</dbReference>
<evidence type="ECO:0000259" key="1">
    <source>
        <dbReference type="Pfam" id="PF21476"/>
    </source>
</evidence>
<evidence type="ECO:0000259" key="2">
    <source>
        <dbReference type="Pfam" id="PF23470"/>
    </source>
</evidence>
<keyword evidence="4" id="KW-1185">Reference proteome</keyword>
<protein>
    <submittedName>
        <fullName evidence="3">Transcriptional regulator</fullName>
    </submittedName>
</protein>
<reference evidence="3 4" key="1">
    <citation type="submission" date="2017-09" db="EMBL/GenBank/DDBJ databases">
        <title>Bloom of a denitrifying methanotroph, Candidatus Methylomirabilis limnetica, in a deep stratified lake.</title>
        <authorList>
            <person name="Graf J.S."/>
            <person name="Marchant H.K."/>
            <person name="Tienken D."/>
            <person name="Hach P.F."/>
            <person name="Brand A."/>
            <person name="Schubert C.J."/>
            <person name="Kuypers M.M."/>
            <person name="Milucka J."/>
        </authorList>
    </citation>
    <scope>NUCLEOTIDE SEQUENCE [LARGE SCALE GENOMIC DNA]</scope>
    <source>
        <strain evidence="3 4">Zug</strain>
    </source>
</reference>
<evidence type="ECO:0000313" key="4">
    <source>
        <dbReference type="Proteomes" id="UP000241436"/>
    </source>
</evidence>
<dbReference type="InterPro" id="IPR049159">
    <property type="entry name" value="PF0610-like_wHTH_N"/>
</dbReference>
<evidence type="ECO:0000313" key="3">
    <source>
        <dbReference type="EMBL" id="PTL35338.1"/>
    </source>
</evidence>